<organism evidence="1 2">
    <name type="scientific">Fusarium solani</name>
    <name type="common">Filamentous fungus</name>
    <dbReference type="NCBI Taxonomy" id="169388"/>
    <lineage>
        <taxon>Eukaryota</taxon>
        <taxon>Fungi</taxon>
        <taxon>Dikarya</taxon>
        <taxon>Ascomycota</taxon>
        <taxon>Pezizomycotina</taxon>
        <taxon>Sordariomycetes</taxon>
        <taxon>Hypocreomycetidae</taxon>
        <taxon>Hypocreales</taxon>
        <taxon>Nectriaceae</taxon>
        <taxon>Fusarium</taxon>
        <taxon>Fusarium solani species complex</taxon>
    </lineage>
</organism>
<dbReference type="AlphaFoldDB" id="A0A9P9L0M5"/>
<keyword evidence="2" id="KW-1185">Reference proteome</keyword>
<accession>A0A9P9L0M5</accession>
<evidence type="ECO:0000313" key="2">
    <source>
        <dbReference type="Proteomes" id="UP000736672"/>
    </source>
</evidence>
<protein>
    <submittedName>
        <fullName evidence="1">Uncharacterized protein</fullName>
    </submittedName>
</protein>
<evidence type="ECO:0000313" key="1">
    <source>
        <dbReference type="EMBL" id="KAH7271834.1"/>
    </source>
</evidence>
<proteinExistence type="predicted"/>
<reference evidence="1" key="1">
    <citation type="journal article" date="2021" name="Nat. Commun.">
        <title>Genetic determinants of endophytism in the Arabidopsis root mycobiome.</title>
        <authorList>
            <person name="Mesny F."/>
            <person name="Miyauchi S."/>
            <person name="Thiergart T."/>
            <person name="Pickel B."/>
            <person name="Atanasova L."/>
            <person name="Karlsson M."/>
            <person name="Huettel B."/>
            <person name="Barry K.W."/>
            <person name="Haridas S."/>
            <person name="Chen C."/>
            <person name="Bauer D."/>
            <person name="Andreopoulos W."/>
            <person name="Pangilinan J."/>
            <person name="LaButti K."/>
            <person name="Riley R."/>
            <person name="Lipzen A."/>
            <person name="Clum A."/>
            <person name="Drula E."/>
            <person name="Henrissat B."/>
            <person name="Kohler A."/>
            <person name="Grigoriev I.V."/>
            <person name="Martin F.M."/>
            <person name="Hacquard S."/>
        </authorList>
    </citation>
    <scope>NUCLEOTIDE SEQUENCE</scope>
    <source>
        <strain evidence="1">FSSC 5 MPI-SDFR-AT-0091</strain>
    </source>
</reference>
<dbReference type="OrthoDB" id="10396590at2759"/>
<name>A0A9P9L0M5_FUSSL</name>
<dbReference type="EMBL" id="JAGTJS010000004">
    <property type="protein sequence ID" value="KAH7271834.1"/>
    <property type="molecule type" value="Genomic_DNA"/>
</dbReference>
<sequence>MAKNGLPRLFQDFQDLHKNSSTALRHGPKTEKCSPTLDCFIPKRFDWLASGKSHPLHPNCYRSLKGLMHDAVKRVSSAEMKSSWYVYSMHAASATASSIQAMSHDCPLSRAWLLTEWSSLGSPLVQISLERCWEHRITRQSIPQTRNMAPPELTHGYAVISSAPNGSDMVRKRRSEFSNGASWSLSGSLKNLVASPLVGDLDAAFGSGFLGPFVCKSRWITEKKVQLRIKRPTVADKASGRFRVDRHGST</sequence>
<comment type="caution">
    <text evidence="1">The sequence shown here is derived from an EMBL/GenBank/DDBJ whole genome shotgun (WGS) entry which is preliminary data.</text>
</comment>
<gene>
    <name evidence="1" type="ORF">B0J15DRAFT_224649</name>
</gene>
<dbReference type="Proteomes" id="UP000736672">
    <property type="component" value="Unassembled WGS sequence"/>
</dbReference>